<dbReference type="AlphaFoldDB" id="A0A6C0KZU6"/>
<dbReference type="InterPro" id="IPR002641">
    <property type="entry name" value="PNPLA_dom"/>
</dbReference>
<dbReference type="PANTHER" id="PTHR12406:SF7">
    <property type="entry name" value="PATATIN-LIKE PHOSPHOLIPASE DOMAIN-CONTAINING PROTEIN 4"/>
    <property type="match status" value="1"/>
</dbReference>
<feature type="domain" description="PNPLA" evidence="2">
    <location>
        <begin position="5"/>
        <end position="183"/>
    </location>
</feature>
<dbReference type="PANTHER" id="PTHR12406">
    <property type="entry name" value="CALCIUM-INDEPENDENT PHOSPHOLIPASE A2 IPLA2 -RELATED"/>
    <property type="match status" value="1"/>
</dbReference>
<dbReference type="GO" id="GO:0005737">
    <property type="term" value="C:cytoplasm"/>
    <property type="evidence" value="ECO:0007669"/>
    <property type="project" value="TreeGrafter"/>
</dbReference>
<dbReference type="EMBL" id="MN741023">
    <property type="protein sequence ID" value="QHU23089.1"/>
    <property type="molecule type" value="Genomic_DNA"/>
</dbReference>
<dbReference type="SUPFAM" id="SSF52151">
    <property type="entry name" value="FabD/lysophospholipase-like"/>
    <property type="match status" value="1"/>
</dbReference>
<protein>
    <recommendedName>
        <fullName evidence="2">PNPLA domain-containing protein</fullName>
    </recommendedName>
</protein>
<dbReference type="InterPro" id="IPR016035">
    <property type="entry name" value="Acyl_Trfase/lysoPLipase"/>
</dbReference>
<evidence type="ECO:0000259" key="2">
    <source>
        <dbReference type="PROSITE" id="PS51635"/>
    </source>
</evidence>
<reference evidence="3" key="1">
    <citation type="journal article" date="2020" name="Nature">
        <title>Giant virus diversity and host interactions through global metagenomics.</title>
        <authorList>
            <person name="Schulz F."/>
            <person name="Roux S."/>
            <person name="Paez-Espino D."/>
            <person name="Jungbluth S."/>
            <person name="Walsh D.A."/>
            <person name="Denef V.J."/>
            <person name="McMahon K.D."/>
            <person name="Konstantinidis K.T."/>
            <person name="Eloe-Fadrosh E.A."/>
            <person name="Kyrpides N.C."/>
            <person name="Woyke T."/>
        </authorList>
    </citation>
    <scope>NUCLEOTIDE SEQUENCE</scope>
    <source>
        <strain evidence="3">GVMAG-S-ERX555907-63</strain>
    </source>
</reference>
<evidence type="ECO:0000256" key="1">
    <source>
        <dbReference type="ARBA" id="ARBA00023098"/>
    </source>
</evidence>
<evidence type="ECO:0000313" key="3">
    <source>
        <dbReference type="EMBL" id="QHU23089.1"/>
    </source>
</evidence>
<dbReference type="PROSITE" id="PS51635">
    <property type="entry name" value="PNPLA"/>
    <property type="match status" value="1"/>
</dbReference>
<keyword evidence="1" id="KW-0443">Lipid metabolism</keyword>
<dbReference type="GO" id="GO:0016020">
    <property type="term" value="C:membrane"/>
    <property type="evidence" value="ECO:0007669"/>
    <property type="project" value="TreeGrafter"/>
</dbReference>
<dbReference type="InterPro" id="IPR033562">
    <property type="entry name" value="PLPL"/>
</dbReference>
<dbReference type="Pfam" id="PF01734">
    <property type="entry name" value="Patatin"/>
    <property type="match status" value="1"/>
</dbReference>
<dbReference type="GO" id="GO:0005811">
    <property type="term" value="C:lipid droplet"/>
    <property type="evidence" value="ECO:0007669"/>
    <property type="project" value="TreeGrafter"/>
</dbReference>
<name>A0A6C0KZU6_9ZZZZ</name>
<dbReference type="GO" id="GO:0055088">
    <property type="term" value="P:lipid homeostasis"/>
    <property type="evidence" value="ECO:0007669"/>
    <property type="project" value="TreeGrafter"/>
</dbReference>
<organism evidence="3">
    <name type="scientific">viral metagenome</name>
    <dbReference type="NCBI Taxonomy" id="1070528"/>
    <lineage>
        <taxon>unclassified sequences</taxon>
        <taxon>metagenomes</taxon>
        <taxon>organismal metagenomes</taxon>
    </lineage>
</organism>
<accession>A0A6C0KZU6</accession>
<sequence>MIETIVFHGSGGLLWYYMGIAEYIQKNYIIDSIKFCSVSGGCLPGVFLSSGLDIQQIWKDCFLPWMKQTNSISSENTILPTFTQDSTSILLKYLDTSIIDKDSVLKNINDKLSIRLTKISLFNTQPIYIEKWDSIEDVLDCVSASCWIPGLFGKLTKTYKGSEYMDGGFPNSIQENNPNWLHIKISSFQNISKDMKTFLYLSSLSQINNHTVAQELYDLGYKDSSQNPHFFDYLIKK</sequence>
<proteinExistence type="predicted"/>
<dbReference type="GO" id="GO:0019433">
    <property type="term" value="P:triglyceride catabolic process"/>
    <property type="evidence" value="ECO:0007669"/>
    <property type="project" value="TreeGrafter"/>
</dbReference>
<dbReference type="GO" id="GO:0004806">
    <property type="term" value="F:triacylglycerol lipase activity"/>
    <property type="evidence" value="ECO:0007669"/>
    <property type="project" value="TreeGrafter"/>
</dbReference>